<dbReference type="PANTHER" id="PTHR42887">
    <property type="entry name" value="OS12G0638800 PROTEIN"/>
    <property type="match status" value="1"/>
</dbReference>
<evidence type="ECO:0000259" key="5">
    <source>
        <dbReference type="Pfam" id="PF22780"/>
    </source>
</evidence>
<sequence length="407" mass="45199">MLKIGIIGAGAAGYFAAIHAANANTQVTILEKTSKSLAKVKISGGGRCNVTHAAFEIAHLIKNYPRGEKFLKKTFRHFAVTDTIDWFESRGVNLKVESDGRMFPVSDNSESIIQALVGEASKKNIKVQYNFTVNKIEFLDNQFWVHSNQYKESFDRLIICTGGAPKVSGFNFIQELGHEISEPIPSLFTFNTPQEPIRELMGISVPDAFIKLEGTKLAYQGPLLITHWGLSGPAVLKLSAFGAPWLFDQKYNAKAQIRWDSTWTEHGILSNLGKYKNEHPKKKIDSNPLFGMPARLWEHIVGKSEIEPGLLWNEIPKKNLNKLIQNLFCYIVAIEGKTTFKDEFVTAGGVKLNEVNPETMESRLLPGLYFAGEVLDIDGITGGFNFQSAWSTGYLAGINSHKSNSNA</sequence>
<evidence type="ECO:0000313" key="7">
    <source>
        <dbReference type="Proteomes" id="UP001597361"/>
    </source>
</evidence>
<protein>
    <submittedName>
        <fullName evidence="6">NAD(P)/FAD-dependent oxidoreductase</fullName>
    </submittedName>
</protein>
<feature type="domain" description="RsdA/BaiN/AoA(So)-like insert" evidence="5">
    <location>
        <begin position="185"/>
        <end position="345"/>
    </location>
</feature>
<dbReference type="Gene3D" id="3.50.50.60">
    <property type="entry name" value="FAD/NAD(P)-binding domain"/>
    <property type="match status" value="1"/>
</dbReference>
<dbReference type="InterPro" id="IPR036188">
    <property type="entry name" value="FAD/NAD-bd_sf"/>
</dbReference>
<evidence type="ECO:0000256" key="3">
    <source>
        <dbReference type="ARBA" id="ARBA00022827"/>
    </source>
</evidence>
<organism evidence="6 7">
    <name type="scientific">Belliella marina</name>
    <dbReference type="NCBI Taxonomy" id="1644146"/>
    <lineage>
        <taxon>Bacteria</taxon>
        <taxon>Pseudomonadati</taxon>
        <taxon>Bacteroidota</taxon>
        <taxon>Cytophagia</taxon>
        <taxon>Cytophagales</taxon>
        <taxon>Cyclobacteriaceae</taxon>
        <taxon>Belliella</taxon>
    </lineage>
</organism>
<dbReference type="Pfam" id="PF03486">
    <property type="entry name" value="HI0933_like"/>
    <property type="match status" value="1"/>
</dbReference>
<dbReference type="InterPro" id="IPR057661">
    <property type="entry name" value="RsdA/BaiN/AoA(So)_Rossmann"/>
</dbReference>
<evidence type="ECO:0000256" key="1">
    <source>
        <dbReference type="ARBA" id="ARBA00001974"/>
    </source>
</evidence>
<keyword evidence="7" id="KW-1185">Reference proteome</keyword>
<dbReference type="EMBL" id="JBHUHR010000039">
    <property type="protein sequence ID" value="MFD2036003.1"/>
    <property type="molecule type" value="Genomic_DNA"/>
</dbReference>
<evidence type="ECO:0000256" key="2">
    <source>
        <dbReference type="ARBA" id="ARBA00022630"/>
    </source>
</evidence>
<comment type="caution">
    <text evidence="6">The sequence shown here is derived from an EMBL/GenBank/DDBJ whole genome shotgun (WGS) entry which is preliminary data.</text>
</comment>
<comment type="cofactor">
    <cofactor evidence="1">
        <name>FAD</name>
        <dbReference type="ChEBI" id="CHEBI:57692"/>
    </cofactor>
</comment>
<name>A0ABW4VMN4_9BACT</name>
<accession>A0ABW4VMN4</accession>
<dbReference type="RefSeq" id="WP_376887029.1">
    <property type="nucleotide sequence ID" value="NZ_JBHUHR010000039.1"/>
</dbReference>
<evidence type="ECO:0000259" key="4">
    <source>
        <dbReference type="Pfam" id="PF03486"/>
    </source>
</evidence>
<keyword evidence="2" id="KW-0285">Flavoprotein</keyword>
<dbReference type="InterPro" id="IPR004792">
    <property type="entry name" value="BaiN-like"/>
</dbReference>
<dbReference type="InterPro" id="IPR055178">
    <property type="entry name" value="RsdA/BaiN/AoA(So)-like_dom"/>
</dbReference>
<dbReference type="SUPFAM" id="SSF51905">
    <property type="entry name" value="FAD/NAD(P)-binding domain"/>
    <property type="match status" value="1"/>
</dbReference>
<dbReference type="Gene3D" id="1.10.8.260">
    <property type="entry name" value="HI0933 insert domain-like"/>
    <property type="match status" value="1"/>
</dbReference>
<gene>
    <name evidence="6" type="ORF">ACFSKL_14455</name>
</gene>
<dbReference type="PRINTS" id="PR00411">
    <property type="entry name" value="PNDRDTASEI"/>
</dbReference>
<evidence type="ECO:0000313" key="6">
    <source>
        <dbReference type="EMBL" id="MFD2036003.1"/>
    </source>
</evidence>
<dbReference type="PRINTS" id="PR00368">
    <property type="entry name" value="FADPNR"/>
</dbReference>
<dbReference type="SUPFAM" id="SSF160996">
    <property type="entry name" value="HI0933 insert domain-like"/>
    <property type="match status" value="1"/>
</dbReference>
<dbReference type="PANTHER" id="PTHR42887:SF2">
    <property type="entry name" value="OS12G0638800 PROTEIN"/>
    <property type="match status" value="1"/>
</dbReference>
<keyword evidence="3" id="KW-0274">FAD</keyword>
<dbReference type="NCBIfam" id="TIGR00275">
    <property type="entry name" value="aminoacetone oxidase family FAD-binding enzyme"/>
    <property type="match status" value="1"/>
</dbReference>
<dbReference type="InterPro" id="IPR023166">
    <property type="entry name" value="BaiN-like_dom_sf"/>
</dbReference>
<dbReference type="Proteomes" id="UP001597361">
    <property type="component" value="Unassembled WGS sequence"/>
</dbReference>
<reference evidence="7" key="1">
    <citation type="journal article" date="2019" name="Int. J. Syst. Evol. Microbiol.">
        <title>The Global Catalogue of Microorganisms (GCM) 10K type strain sequencing project: providing services to taxonomists for standard genome sequencing and annotation.</title>
        <authorList>
            <consortium name="The Broad Institute Genomics Platform"/>
            <consortium name="The Broad Institute Genome Sequencing Center for Infectious Disease"/>
            <person name="Wu L."/>
            <person name="Ma J."/>
        </authorList>
    </citation>
    <scope>NUCLEOTIDE SEQUENCE [LARGE SCALE GENOMIC DNA]</scope>
    <source>
        <strain evidence="7">CGMCC 1.15180</strain>
    </source>
</reference>
<proteinExistence type="predicted"/>
<feature type="domain" description="RsdA/BaiN/AoA(So)-like Rossmann fold-like" evidence="4">
    <location>
        <begin position="4"/>
        <end position="397"/>
    </location>
</feature>
<dbReference type="Pfam" id="PF22780">
    <property type="entry name" value="HI0933_like_1st"/>
    <property type="match status" value="1"/>
</dbReference>
<dbReference type="Gene3D" id="2.40.30.10">
    <property type="entry name" value="Translation factors"/>
    <property type="match status" value="1"/>
</dbReference>